<proteinExistence type="predicted"/>
<reference evidence="1" key="1">
    <citation type="submission" date="2020-08" db="EMBL/GenBank/DDBJ databases">
        <title>Genome sequencing and assembly of the red palm weevil Rhynchophorus ferrugineus.</title>
        <authorList>
            <person name="Dias G.B."/>
            <person name="Bergman C.M."/>
            <person name="Manee M."/>
        </authorList>
    </citation>
    <scope>NUCLEOTIDE SEQUENCE</scope>
    <source>
        <strain evidence="1">AA-2017</strain>
        <tissue evidence="1">Whole larva</tissue>
    </source>
</reference>
<accession>A0A834M213</accession>
<dbReference type="EMBL" id="JAACXV010014267">
    <property type="protein sequence ID" value="KAF7269051.1"/>
    <property type="molecule type" value="Genomic_DNA"/>
</dbReference>
<name>A0A834M213_RHYFE</name>
<organism evidence="1 2">
    <name type="scientific">Rhynchophorus ferrugineus</name>
    <name type="common">Red palm weevil</name>
    <name type="synonym">Curculio ferrugineus</name>
    <dbReference type="NCBI Taxonomy" id="354439"/>
    <lineage>
        <taxon>Eukaryota</taxon>
        <taxon>Metazoa</taxon>
        <taxon>Ecdysozoa</taxon>
        <taxon>Arthropoda</taxon>
        <taxon>Hexapoda</taxon>
        <taxon>Insecta</taxon>
        <taxon>Pterygota</taxon>
        <taxon>Neoptera</taxon>
        <taxon>Endopterygota</taxon>
        <taxon>Coleoptera</taxon>
        <taxon>Polyphaga</taxon>
        <taxon>Cucujiformia</taxon>
        <taxon>Curculionidae</taxon>
        <taxon>Dryophthorinae</taxon>
        <taxon>Rhynchophorus</taxon>
    </lineage>
</organism>
<evidence type="ECO:0000313" key="2">
    <source>
        <dbReference type="Proteomes" id="UP000625711"/>
    </source>
</evidence>
<dbReference type="AlphaFoldDB" id="A0A834M213"/>
<dbReference type="Proteomes" id="UP000625711">
    <property type="component" value="Unassembled WGS sequence"/>
</dbReference>
<evidence type="ECO:0000313" key="1">
    <source>
        <dbReference type="EMBL" id="KAF7269051.1"/>
    </source>
</evidence>
<comment type="caution">
    <text evidence="1">The sequence shown here is derived from an EMBL/GenBank/DDBJ whole genome shotgun (WGS) entry which is preliminary data.</text>
</comment>
<keyword evidence="2" id="KW-1185">Reference proteome</keyword>
<gene>
    <name evidence="1" type="ORF">GWI33_017890</name>
</gene>
<sequence>MACGRKCTRIYHQFQLRRDARQGVLLMTSAVVNSDVLRAEKNERILWRMPLKGDVAKNQTVVRLMVTACVRRNRSRTTAPPLMIVFLELL</sequence>
<protein>
    <submittedName>
        <fullName evidence="1">Uncharacterized protein</fullName>
    </submittedName>
</protein>